<dbReference type="OrthoDB" id="2448490at2759"/>
<name>A0A9P6LZY0_9FUNG</name>
<comment type="caution">
    <text evidence="2">The sequence shown here is derived from an EMBL/GenBank/DDBJ whole genome shotgun (WGS) entry which is preliminary data.</text>
</comment>
<feature type="region of interest" description="Disordered" evidence="1">
    <location>
        <begin position="400"/>
        <end position="425"/>
    </location>
</feature>
<accession>A0A9P6LZY0</accession>
<feature type="compositionally biased region" description="Acidic residues" evidence="1">
    <location>
        <begin position="233"/>
        <end position="245"/>
    </location>
</feature>
<feature type="region of interest" description="Disordered" evidence="1">
    <location>
        <begin position="151"/>
        <end position="176"/>
    </location>
</feature>
<sequence>HVFCKVCLEKYIDGQQVQQSRVSSAAQAQLSQTTREIERASNETTTVECPECNRVQEPTGPLRISSFRTAKFVEGSIDSDGAENADDSHASEHGNLQQEPPSPPQSSPPVGPQDLHQHQYQDEIHCQDQGHHDTDMDEQYAEAFHTPDLSCVPEDILDKPEVSGHPPRPEKAEGSFDQDAFSGLLEDLEMGDIAISPAHTSLPEHRAGSLGHAGNVPAPLLQPSTRRRRLIVDEEDFDKGDEDLPENSGTESGMVQQLQSELDVRPVEVPPKVHHDPNILNDDQYLGRKHRVLVDITPLMPTRLENTSDTGSAIVTQEGSNRPGQCMSLPEEQQPAPQDQRESTQQRSSSQSMSNLSQSPNKRRMLQFHGPWPRQVQQKTGVRFQESSVISITDIISPASAAATPRSRPQSPALSPAPPARPGAPRARLAGFFTLTQPASLYTAEPSAYLPLLVHVPRKYFGDKLEPDI</sequence>
<gene>
    <name evidence="2" type="ORF">BGZ65_002603</name>
</gene>
<feature type="compositionally biased region" description="Polar residues" evidence="1">
    <location>
        <begin position="247"/>
        <end position="259"/>
    </location>
</feature>
<feature type="non-terminal residue" evidence="2">
    <location>
        <position position="469"/>
    </location>
</feature>
<protein>
    <submittedName>
        <fullName evidence="2">Uncharacterized protein</fullName>
    </submittedName>
</protein>
<feature type="compositionally biased region" description="Pro residues" evidence="1">
    <location>
        <begin position="100"/>
        <end position="111"/>
    </location>
</feature>
<feature type="compositionally biased region" description="Basic and acidic residues" evidence="1">
    <location>
        <begin position="156"/>
        <end position="174"/>
    </location>
</feature>
<feature type="compositionally biased region" description="Polar residues" evidence="1">
    <location>
        <begin position="304"/>
        <end position="323"/>
    </location>
</feature>
<evidence type="ECO:0000313" key="2">
    <source>
        <dbReference type="EMBL" id="KAF9956575.1"/>
    </source>
</evidence>
<evidence type="ECO:0000256" key="1">
    <source>
        <dbReference type="SAM" id="MobiDB-lite"/>
    </source>
</evidence>
<feature type="region of interest" description="Disordered" evidence="1">
    <location>
        <begin position="78"/>
        <end position="116"/>
    </location>
</feature>
<keyword evidence="3" id="KW-1185">Reference proteome</keyword>
<reference evidence="2" key="1">
    <citation type="journal article" date="2020" name="Fungal Divers.">
        <title>Resolving the Mortierellaceae phylogeny through synthesis of multi-gene phylogenetics and phylogenomics.</title>
        <authorList>
            <person name="Vandepol N."/>
            <person name="Liber J."/>
            <person name="Desiro A."/>
            <person name="Na H."/>
            <person name="Kennedy M."/>
            <person name="Barry K."/>
            <person name="Grigoriev I.V."/>
            <person name="Miller A.N."/>
            <person name="O'Donnell K."/>
            <person name="Stajich J.E."/>
            <person name="Bonito G."/>
        </authorList>
    </citation>
    <scope>NUCLEOTIDE SEQUENCE</scope>
    <source>
        <strain evidence="2">MES-2147</strain>
    </source>
</reference>
<feature type="compositionally biased region" description="Low complexity" evidence="1">
    <location>
        <begin position="400"/>
        <end position="414"/>
    </location>
</feature>
<dbReference type="AlphaFoldDB" id="A0A9P6LZY0"/>
<feature type="region of interest" description="Disordered" evidence="1">
    <location>
        <begin position="302"/>
        <end position="361"/>
    </location>
</feature>
<dbReference type="Proteomes" id="UP000749646">
    <property type="component" value="Unassembled WGS sequence"/>
</dbReference>
<feature type="region of interest" description="Disordered" evidence="1">
    <location>
        <begin position="204"/>
        <end position="259"/>
    </location>
</feature>
<feature type="compositionally biased region" description="Low complexity" evidence="1">
    <location>
        <begin position="345"/>
        <end position="359"/>
    </location>
</feature>
<proteinExistence type="predicted"/>
<evidence type="ECO:0000313" key="3">
    <source>
        <dbReference type="Proteomes" id="UP000749646"/>
    </source>
</evidence>
<dbReference type="EMBL" id="JAAAHW010006674">
    <property type="protein sequence ID" value="KAF9956575.1"/>
    <property type="molecule type" value="Genomic_DNA"/>
</dbReference>
<organism evidence="2 3">
    <name type="scientific">Modicella reniformis</name>
    <dbReference type="NCBI Taxonomy" id="1440133"/>
    <lineage>
        <taxon>Eukaryota</taxon>
        <taxon>Fungi</taxon>
        <taxon>Fungi incertae sedis</taxon>
        <taxon>Mucoromycota</taxon>
        <taxon>Mortierellomycotina</taxon>
        <taxon>Mortierellomycetes</taxon>
        <taxon>Mortierellales</taxon>
        <taxon>Mortierellaceae</taxon>
        <taxon>Modicella</taxon>
    </lineage>
</organism>